<proteinExistence type="predicted"/>
<dbReference type="InterPro" id="IPR003142">
    <property type="entry name" value="BPL_C"/>
</dbReference>
<dbReference type="Proteomes" id="UP000261704">
    <property type="component" value="Chromosome"/>
</dbReference>
<dbReference type="CDD" id="cd16442">
    <property type="entry name" value="BPL"/>
    <property type="match status" value="1"/>
</dbReference>
<dbReference type="KEGG" id="pamo:BAR1_05225"/>
<dbReference type="GO" id="GO:0004077">
    <property type="term" value="F:biotin--[biotin carboxyl-carrier protein] ligase activity"/>
    <property type="evidence" value="ECO:0007669"/>
    <property type="project" value="UniProtKB-EC"/>
</dbReference>
<dbReference type="InterPro" id="IPR045864">
    <property type="entry name" value="aa-tRNA-synth_II/BPL/LPL"/>
</dbReference>
<protein>
    <recommendedName>
        <fullName evidence="5">biotin--[biotin carboxyl-carrier protein] ligase</fullName>
        <ecNumber evidence="5">6.3.4.15</ecNumber>
    </recommendedName>
</protein>
<dbReference type="PANTHER" id="PTHR12835:SF5">
    <property type="entry name" value="BIOTIN--PROTEIN LIGASE"/>
    <property type="match status" value="1"/>
</dbReference>
<keyword evidence="2" id="KW-0547">Nucleotide-binding</keyword>
<feature type="domain" description="BPL/LPL catalytic" evidence="7">
    <location>
        <begin position="17"/>
        <end position="213"/>
    </location>
</feature>
<dbReference type="AlphaFoldDB" id="A0A347UEV6"/>
<dbReference type="Pfam" id="PF03099">
    <property type="entry name" value="BPL_LplA_LipB"/>
    <property type="match status" value="1"/>
</dbReference>
<sequence>MVTRPWRPRLLSTSHWPVGYGRIILPEVDSTLSEASRQAPSLAGPTWILALRQTAGRGRRGREWVDPDGNFAATLVMRPGGGPERAALRSFIAALALYDAVCACCPGLDPGPSGSNNTRPRSRSGAARVALKWPNDVLLNGGKLAGILLESNSTGTLSIGIGVNLLNAPDATQIEEHAVPPVSLLSETGADVTPEDFLNALAPAFARYEAQFKTYGFAPIRTAWLDRAARLGQVITARMGTAEQTGTFETVDDSGALILRTSEGLQAIPAGEVYF</sequence>
<dbReference type="GO" id="GO:0005524">
    <property type="term" value="F:ATP binding"/>
    <property type="evidence" value="ECO:0007669"/>
    <property type="project" value="UniProtKB-KW"/>
</dbReference>
<keyword evidence="9" id="KW-1185">Reference proteome</keyword>
<dbReference type="EC" id="6.3.4.15" evidence="5"/>
<organism evidence="8 9">
    <name type="scientific">Profundibacter amoris</name>
    <dbReference type="NCBI Taxonomy" id="2171755"/>
    <lineage>
        <taxon>Bacteria</taxon>
        <taxon>Pseudomonadati</taxon>
        <taxon>Pseudomonadota</taxon>
        <taxon>Alphaproteobacteria</taxon>
        <taxon>Rhodobacterales</taxon>
        <taxon>Paracoccaceae</taxon>
        <taxon>Profundibacter</taxon>
    </lineage>
</organism>
<name>A0A347UEV6_9RHOB</name>
<dbReference type="PROSITE" id="PS51733">
    <property type="entry name" value="BPL_LPL_CATALYTIC"/>
    <property type="match status" value="1"/>
</dbReference>
<accession>A0A347UEV6</accession>
<dbReference type="OrthoDB" id="9807064at2"/>
<dbReference type="SUPFAM" id="SSF50037">
    <property type="entry name" value="C-terminal domain of transcriptional repressors"/>
    <property type="match status" value="1"/>
</dbReference>
<evidence type="ECO:0000256" key="3">
    <source>
        <dbReference type="ARBA" id="ARBA00022840"/>
    </source>
</evidence>
<keyword evidence="1 8" id="KW-0436">Ligase</keyword>
<dbReference type="PANTHER" id="PTHR12835">
    <property type="entry name" value="BIOTIN PROTEIN LIGASE"/>
    <property type="match status" value="1"/>
</dbReference>
<evidence type="ECO:0000256" key="1">
    <source>
        <dbReference type="ARBA" id="ARBA00022598"/>
    </source>
</evidence>
<reference evidence="8 9" key="1">
    <citation type="submission" date="2018-09" db="EMBL/GenBank/DDBJ databases">
        <title>Profundibacter amoris BAR1 gen. nov., sp. nov., a new member of the Roseobacter clade isolated at Lokis Castle Vent Field on the Arctic Mid-Oceanic Ridge.</title>
        <authorList>
            <person name="Le Moine Bauer S."/>
            <person name="Sjoeberg A.G."/>
            <person name="L'Haridon S."/>
            <person name="Stokke R."/>
            <person name="Roalkvam I."/>
            <person name="Steen I.H."/>
            <person name="Dahle H."/>
        </authorList>
    </citation>
    <scope>NUCLEOTIDE SEQUENCE [LARGE SCALE GENOMIC DNA]</scope>
    <source>
        <strain evidence="8 9">BAR1</strain>
    </source>
</reference>
<evidence type="ECO:0000259" key="7">
    <source>
        <dbReference type="PROSITE" id="PS51733"/>
    </source>
</evidence>
<gene>
    <name evidence="8" type="ORF">BAR1_05225</name>
</gene>
<keyword evidence="3" id="KW-0067">ATP-binding</keyword>
<dbReference type="InterPro" id="IPR004408">
    <property type="entry name" value="Biotin_CoA_COase_ligase"/>
</dbReference>
<dbReference type="SUPFAM" id="SSF55681">
    <property type="entry name" value="Class II aaRS and biotin synthetases"/>
    <property type="match status" value="1"/>
</dbReference>
<evidence type="ECO:0000256" key="6">
    <source>
        <dbReference type="ARBA" id="ARBA00047846"/>
    </source>
</evidence>
<evidence type="ECO:0000313" key="8">
    <source>
        <dbReference type="EMBL" id="AXX97384.1"/>
    </source>
</evidence>
<dbReference type="InterPro" id="IPR008988">
    <property type="entry name" value="Transcriptional_repressor_C"/>
</dbReference>
<evidence type="ECO:0000256" key="2">
    <source>
        <dbReference type="ARBA" id="ARBA00022741"/>
    </source>
</evidence>
<comment type="catalytic activity">
    <reaction evidence="6">
        <text>biotin + L-lysyl-[protein] + ATP = N(6)-biotinyl-L-lysyl-[protein] + AMP + diphosphate + H(+)</text>
        <dbReference type="Rhea" id="RHEA:11756"/>
        <dbReference type="Rhea" id="RHEA-COMP:9752"/>
        <dbReference type="Rhea" id="RHEA-COMP:10505"/>
        <dbReference type="ChEBI" id="CHEBI:15378"/>
        <dbReference type="ChEBI" id="CHEBI:29969"/>
        <dbReference type="ChEBI" id="CHEBI:30616"/>
        <dbReference type="ChEBI" id="CHEBI:33019"/>
        <dbReference type="ChEBI" id="CHEBI:57586"/>
        <dbReference type="ChEBI" id="CHEBI:83144"/>
        <dbReference type="ChEBI" id="CHEBI:456215"/>
        <dbReference type="EC" id="6.3.4.15"/>
    </reaction>
</comment>
<dbReference type="Gene3D" id="2.30.30.100">
    <property type="match status" value="1"/>
</dbReference>
<evidence type="ECO:0000256" key="5">
    <source>
        <dbReference type="ARBA" id="ARBA00024227"/>
    </source>
</evidence>
<dbReference type="Pfam" id="PF02237">
    <property type="entry name" value="BPL_C"/>
    <property type="match status" value="1"/>
</dbReference>
<evidence type="ECO:0000313" key="9">
    <source>
        <dbReference type="Proteomes" id="UP000261704"/>
    </source>
</evidence>
<keyword evidence="4" id="KW-0092">Biotin</keyword>
<dbReference type="Gene3D" id="3.30.930.10">
    <property type="entry name" value="Bira Bifunctional Protein, Domain 2"/>
    <property type="match status" value="1"/>
</dbReference>
<evidence type="ECO:0000256" key="4">
    <source>
        <dbReference type="ARBA" id="ARBA00023267"/>
    </source>
</evidence>
<dbReference type="EMBL" id="CP032125">
    <property type="protein sequence ID" value="AXX97384.1"/>
    <property type="molecule type" value="Genomic_DNA"/>
</dbReference>
<dbReference type="InterPro" id="IPR004143">
    <property type="entry name" value="BPL_LPL_catalytic"/>
</dbReference>
<dbReference type="GO" id="GO:0005737">
    <property type="term" value="C:cytoplasm"/>
    <property type="evidence" value="ECO:0007669"/>
    <property type="project" value="TreeGrafter"/>
</dbReference>